<dbReference type="AlphaFoldDB" id="A0A846TLL6"/>
<evidence type="ECO:0000313" key="2">
    <source>
        <dbReference type="Proteomes" id="UP000587942"/>
    </source>
</evidence>
<dbReference type="RefSeq" id="WP_167831442.1">
    <property type="nucleotide sequence ID" value="NZ_JAAVUM010000003.1"/>
</dbReference>
<name>A0A846TLL6_9BACI</name>
<protein>
    <submittedName>
        <fullName evidence="1">Z-ring formation inhibitor MciZ</fullName>
    </submittedName>
</protein>
<sequence>MKIYVHGQGITLAGKAWEIKTILKEYGKKHELVKDWVDAVNQHTRRPE</sequence>
<dbReference type="EMBL" id="JAAVUM010000003">
    <property type="protein sequence ID" value="NKE04965.1"/>
    <property type="molecule type" value="Genomic_DNA"/>
</dbReference>
<accession>A0A846TLL6</accession>
<proteinExistence type="predicted"/>
<evidence type="ECO:0000313" key="1">
    <source>
        <dbReference type="EMBL" id="NKE04965.1"/>
    </source>
</evidence>
<reference evidence="1 2" key="1">
    <citation type="submission" date="2020-03" db="EMBL/GenBank/DDBJ databases">
        <authorList>
            <person name="Sun Q."/>
        </authorList>
    </citation>
    <scope>NUCLEOTIDE SEQUENCE [LARGE SCALE GENOMIC DNA]</scope>
    <source>
        <strain evidence="1 2">KACC 21451</strain>
    </source>
</reference>
<dbReference type="Pfam" id="PF13072">
    <property type="entry name" value="MciZ"/>
    <property type="match status" value="1"/>
</dbReference>
<gene>
    <name evidence="1" type="primary">mciZ</name>
    <name evidence="1" type="ORF">GWK17_05680</name>
</gene>
<dbReference type="InterPro" id="IPR025177">
    <property type="entry name" value="MciZ"/>
</dbReference>
<organism evidence="1 2">
    <name type="scientific">Mesobacillus selenatarsenatis</name>
    <dbReference type="NCBI Taxonomy" id="388741"/>
    <lineage>
        <taxon>Bacteria</taxon>
        <taxon>Bacillati</taxon>
        <taxon>Bacillota</taxon>
        <taxon>Bacilli</taxon>
        <taxon>Bacillales</taxon>
        <taxon>Bacillaceae</taxon>
        <taxon>Mesobacillus</taxon>
    </lineage>
</organism>
<dbReference type="Proteomes" id="UP000587942">
    <property type="component" value="Unassembled WGS sequence"/>
</dbReference>
<comment type="caution">
    <text evidence="1">The sequence shown here is derived from an EMBL/GenBank/DDBJ whole genome shotgun (WGS) entry which is preliminary data.</text>
</comment>